<evidence type="ECO:0008006" key="3">
    <source>
        <dbReference type="Google" id="ProtNLM"/>
    </source>
</evidence>
<dbReference type="STRING" id="76595.SAMN05660313_00244"/>
<evidence type="ECO:0000313" key="2">
    <source>
        <dbReference type="Proteomes" id="UP000183257"/>
    </source>
</evidence>
<proteinExistence type="predicted"/>
<name>A0A1K1M0V0_9FLAO</name>
<keyword evidence="2" id="KW-1185">Reference proteome</keyword>
<sequence length="433" mass="50553">MLKNDNMKLYLNTIKIEDKNTITYDYTVSDDIKEYFNLNNKYYSKYDQNISDTPNSIAVIPFLANIMPIAWFVGFDVFIDEIDSTFYASLEELKRQFIKFHPNKDIKGDLHVKNKVDTVIDGTNSSLLFSGGLDTYDSFSRVYNKDPFLISIHGADVKINDKTKWNKFVKFNSEEKIINHDKLFYIESNLREFYTYKVDLLVDGLGWWGAVQHGMALLGVIAPLSYKHKITDINIAASATKEVTYSWGSSPYIDENMKWANCKVTHNGYEFRRTEKTQNVVDFVNSIDQQLKLRVCYADERVDYNCNVCHKCQRTILSLMLCNADPKDYGFIVPANFYSLLFKNFGDNAVMTKGLKYQWTCIQDKARETDTFFVIEDEAKEKEAITKFINLDLDAIINKNQESVLKKKKSRFLLQKKYPLLYKIYKLIRYQKI</sequence>
<dbReference type="EMBL" id="FPIY01000001">
    <property type="protein sequence ID" value="SFW16735.1"/>
    <property type="molecule type" value="Genomic_DNA"/>
</dbReference>
<reference evidence="2" key="1">
    <citation type="submission" date="2016-11" db="EMBL/GenBank/DDBJ databases">
        <authorList>
            <person name="Varghese N."/>
            <person name="Submissions S."/>
        </authorList>
    </citation>
    <scope>NUCLEOTIDE SEQUENCE [LARGE SCALE GENOMIC DNA]</scope>
    <source>
        <strain evidence="2">DSM 24786</strain>
    </source>
</reference>
<gene>
    <name evidence="1" type="ORF">SAMN05660313_00244</name>
</gene>
<organism evidence="1 2">
    <name type="scientific">Cellulophaga fucicola</name>
    <dbReference type="NCBI Taxonomy" id="76595"/>
    <lineage>
        <taxon>Bacteria</taxon>
        <taxon>Pseudomonadati</taxon>
        <taxon>Bacteroidota</taxon>
        <taxon>Flavobacteriia</taxon>
        <taxon>Flavobacteriales</taxon>
        <taxon>Flavobacteriaceae</taxon>
        <taxon>Cellulophaga</taxon>
    </lineage>
</organism>
<protein>
    <recommendedName>
        <fullName evidence="3">7-cyano-7-deazaguanine synthase (Queuosine biosynthesis)</fullName>
    </recommendedName>
</protein>
<dbReference type="AlphaFoldDB" id="A0A1K1M0V0"/>
<dbReference type="Proteomes" id="UP000183257">
    <property type="component" value="Unassembled WGS sequence"/>
</dbReference>
<accession>A0A1K1M0V0</accession>
<evidence type="ECO:0000313" key="1">
    <source>
        <dbReference type="EMBL" id="SFW16735.1"/>
    </source>
</evidence>